<evidence type="ECO:0000313" key="1">
    <source>
        <dbReference type="EMBL" id="KAH7087665.1"/>
    </source>
</evidence>
<keyword evidence="2" id="KW-1185">Reference proteome</keyword>
<protein>
    <submittedName>
        <fullName evidence="1">Uncharacterized protein</fullName>
    </submittedName>
</protein>
<dbReference type="Proteomes" id="UP000813461">
    <property type="component" value="Unassembled WGS sequence"/>
</dbReference>
<evidence type="ECO:0000313" key="2">
    <source>
        <dbReference type="Proteomes" id="UP000813461"/>
    </source>
</evidence>
<dbReference type="EMBL" id="JAGMVJ010000009">
    <property type="protein sequence ID" value="KAH7087665.1"/>
    <property type="molecule type" value="Genomic_DNA"/>
</dbReference>
<comment type="caution">
    <text evidence="1">The sequence shown here is derived from an EMBL/GenBank/DDBJ whole genome shotgun (WGS) entry which is preliminary data.</text>
</comment>
<reference evidence="1" key="1">
    <citation type="journal article" date="2021" name="Nat. Commun.">
        <title>Genetic determinants of endophytism in the Arabidopsis root mycobiome.</title>
        <authorList>
            <person name="Mesny F."/>
            <person name="Miyauchi S."/>
            <person name="Thiergart T."/>
            <person name="Pickel B."/>
            <person name="Atanasova L."/>
            <person name="Karlsson M."/>
            <person name="Huettel B."/>
            <person name="Barry K.W."/>
            <person name="Haridas S."/>
            <person name="Chen C."/>
            <person name="Bauer D."/>
            <person name="Andreopoulos W."/>
            <person name="Pangilinan J."/>
            <person name="LaButti K."/>
            <person name="Riley R."/>
            <person name="Lipzen A."/>
            <person name="Clum A."/>
            <person name="Drula E."/>
            <person name="Henrissat B."/>
            <person name="Kohler A."/>
            <person name="Grigoriev I.V."/>
            <person name="Martin F.M."/>
            <person name="Hacquard S."/>
        </authorList>
    </citation>
    <scope>NUCLEOTIDE SEQUENCE</scope>
    <source>
        <strain evidence="1">MPI-SDFR-AT-0120</strain>
    </source>
</reference>
<sequence>MGTEQLCLSLKLHHYLPTYVRTTAIVPGRESCRSSRFTCPVHHLALPGVANFSDQPTPLVKTQVACFDSQAGLCLLVDAAVATITSPPLIIAPGPAYLHILVALQFADAAILIPTIRLPTSWTTFWYRTFTWPRARPRSSLRLYSSTRTCLVLLPYPSIVLQSSSHQIHRLGKSHGQISNIGLAKAEDPIREGSSLSIFCPALHPVLLRPKQRDILTFISTWIPASYRYTRTTNI</sequence>
<proteinExistence type="predicted"/>
<dbReference type="AlphaFoldDB" id="A0A8K0R4U8"/>
<name>A0A8K0R4U8_9PLEO</name>
<accession>A0A8K0R4U8</accession>
<gene>
    <name evidence="1" type="ORF">FB567DRAFT_350997</name>
</gene>
<organism evidence="1 2">
    <name type="scientific">Paraphoma chrysanthemicola</name>
    <dbReference type="NCBI Taxonomy" id="798071"/>
    <lineage>
        <taxon>Eukaryota</taxon>
        <taxon>Fungi</taxon>
        <taxon>Dikarya</taxon>
        <taxon>Ascomycota</taxon>
        <taxon>Pezizomycotina</taxon>
        <taxon>Dothideomycetes</taxon>
        <taxon>Pleosporomycetidae</taxon>
        <taxon>Pleosporales</taxon>
        <taxon>Pleosporineae</taxon>
        <taxon>Phaeosphaeriaceae</taxon>
        <taxon>Paraphoma</taxon>
    </lineage>
</organism>